<dbReference type="AlphaFoldDB" id="A0A136PJU6"/>
<gene>
    <name evidence="2" type="ORF">AWW66_28675</name>
</gene>
<proteinExistence type="predicted"/>
<dbReference type="EMBL" id="LRQV01000171">
    <property type="protein sequence ID" value="KXK58633.1"/>
    <property type="molecule type" value="Genomic_DNA"/>
</dbReference>
<organism evidence="2 3">
    <name type="scientific">Micromonospora rosaria</name>
    <dbReference type="NCBI Taxonomy" id="47874"/>
    <lineage>
        <taxon>Bacteria</taxon>
        <taxon>Bacillati</taxon>
        <taxon>Actinomycetota</taxon>
        <taxon>Actinomycetes</taxon>
        <taxon>Micromonosporales</taxon>
        <taxon>Micromonosporaceae</taxon>
        <taxon>Micromonospora</taxon>
    </lineage>
</organism>
<protein>
    <submittedName>
        <fullName evidence="2">Uncharacterized protein</fullName>
    </submittedName>
</protein>
<keyword evidence="1" id="KW-0812">Transmembrane</keyword>
<evidence type="ECO:0000313" key="3">
    <source>
        <dbReference type="Proteomes" id="UP000070620"/>
    </source>
</evidence>
<accession>A0A136PJU6</accession>
<sequence length="70" mass="7551">MQQGSGFLTPRQRRLAWLGFLLAAIQAPVSARLVADGSWLFSLCVALMVATVIIADDAARRRPADARPGE</sequence>
<keyword evidence="1" id="KW-0472">Membrane</keyword>
<keyword evidence="1" id="KW-1133">Transmembrane helix</keyword>
<name>A0A136PJU6_9ACTN</name>
<keyword evidence="3" id="KW-1185">Reference proteome</keyword>
<reference evidence="2 3" key="1">
    <citation type="submission" date="2016-01" db="EMBL/GenBank/DDBJ databases">
        <title>Whole genome sequence and analysis of Micromonospora rosaria DSM 803, which can produce antibacterial substance rosamicin.</title>
        <authorList>
            <person name="Yang H."/>
            <person name="He X."/>
            <person name="Zhu D."/>
        </authorList>
    </citation>
    <scope>NUCLEOTIDE SEQUENCE [LARGE SCALE GENOMIC DNA]</scope>
    <source>
        <strain evidence="2 3">DSM 803</strain>
    </source>
</reference>
<comment type="caution">
    <text evidence="2">The sequence shown here is derived from an EMBL/GenBank/DDBJ whole genome shotgun (WGS) entry which is preliminary data.</text>
</comment>
<dbReference type="RefSeq" id="WP_067372818.1">
    <property type="nucleotide sequence ID" value="NZ_JBIUBN010000004.1"/>
</dbReference>
<evidence type="ECO:0000313" key="2">
    <source>
        <dbReference type="EMBL" id="KXK58633.1"/>
    </source>
</evidence>
<dbReference type="OrthoDB" id="3401744at2"/>
<dbReference type="Proteomes" id="UP000070620">
    <property type="component" value="Unassembled WGS sequence"/>
</dbReference>
<evidence type="ECO:0000256" key="1">
    <source>
        <dbReference type="SAM" id="Phobius"/>
    </source>
</evidence>
<feature type="transmembrane region" description="Helical" evidence="1">
    <location>
        <begin position="41"/>
        <end position="59"/>
    </location>
</feature>